<organism evidence="1 2">
    <name type="scientific">Chaenocephalus aceratus</name>
    <name type="common">Blackfin icefish</name>
    <name type="synonym">Chaenichthys aceratus</name>
    <dbReference type="NCBI Taxonomy" id="36190"/>
    <lineage>
        <taxon>Eukaryota</taxon>
        <taxon>Metazoa</taxon>
        <taxon>Chordata</taxon>
        <taxon>Craniata</taxon>
        <taxon>Vertebrata</taxon>
        <taxon>Euteleostomi</taxon>
        <taxon>Actinopterygii</taxon>
        <taxon>Neopterygii</taxon>
        <taxon>Teleostei</taxon>
        <taxon>Neoteleostei</taxon>
        <taxon>Acanthomorphata</taxon>
        <taxon>Eupercaria</taxon>
        <taxon>Perciformes</taxon>
        <taxon>Notothenioidei</taxon>
        <taxon>Channichthyidae</taxon>
        <taxon>Chaenocephalus</taxon>
    </lineage>
</organism>
<dbReference type="Proteomes" id="UP001057452">
    <property type="component" value="Chromosome 13"/>
</dbReference>
<accession>A0ACB9WPK8</accession>
<proteinExistence type="predicted"/>
<sequence>MHTLGTQLGSSVLLPCNFKPSNVTRVSWIQTPDLHLLQLTSAGRIVFLNPRSGRVKAFPNQGQEGNFSISINELNNSDLGCYVCTRGDDCLQVELVAEHGAQSVNMMLLIYISAGVAAFILLSVCGYCCMKFCCKNTASYNPEGAGVSPSQEETGRVPGGQQQGGAHNPNLVYENEDQGPFNQQEEPGDYCNTVSGAMPHPDLTLHPDSSSGIYPNLNQFQRTESQRTKLRFHRELFNRLRQASVKRPYYVNQDEMRQQQASSTLEEKRCRGLGKKKAKENEHSGYYQAISIAKQCHYFLGEADTFIVLTVAPNGCFVRRQISEGIMNYWVNIEVKQHLHEGPILRDTPSLFALAQISQLGVEVKGGKSVYPSTLRSEGIMRTEMRFAKDSNYKYFHSSRDPPTMTELGKPVYVDVFVLKHEDKDLVLLLEDCWATPTKNPYDPQRWNLLVKGCPFSGDSHQTGVLPVDPKVLKYPSLHKWFVVKMFSFVKPPAFENLVYFHCDIEISKGPDYLQSCSNKSRTLRQIAPGPEQSILYSVVSGGPLIYL</sequence>
<protein>
    <submittedName>
        <fullName evidence="1">Uncharacterized protein</fullName>
    </submittedName>
</protein>
<gene>
    <name evidence="1" type="ORF">KUCAC02_005790</name>
</gene>
<name>A0ACB9WPK8_CHAAC</name>
<dbReference type="EMBL" id="CM043797">
    <property type="protein sequence ID" value="KAI4815653.1"/>
    <property type="molecule type" value="Genomic_DNA"/>
</dbReference>
<evidence type="ECO:0000313" key="2">
    <source>
        <dbReference type="Proteomes" id="UP001057452"/>
    </source>
</evidence>
<comment type="caution">
    <text evidence="1">The sequence shown here is derived from an EMBL/GenBank/DDBJ whole genome shotgun (WGS) entry which is preliminary data.</text>
</comment>
<keyword evidence="2" id="KW-1185">Reference proteome</keyword>
<reference evidence="1" key="1">
    <citation type="submission" date="2022-05" db="EMBL/GenBank/DDBJ databases">
        <title>Chromosome-level genome of Chaenocephalus aceratus.</title>
        <authorList>
            <person name="Park H."/>
        </authorList>
    </citation>
    <scope>NUCLEOTIDE SEQUENCE</scope>
    <source>
        <strain evidence="1">KU_202001</strain>
    </source>
</reference>
<evidence type="ECO:0000313" key="1">
    <source>
        <dbReference type="EMBL" id="KAI4815653.1"/>
    </source>
</evidence>